<evidence type="ECO:0000313" key="1">
    <source>
        <dbReference type="EMBL" id="KRZ25455.1"/>
    </source>
</evidence>
<evidence type="ECO:0000313" key="2">
    <source>
        <dbReference type="Proteomes" id="UP000054805"/>
    </source>
</evidence>
<name>A0A0V1IRN3_TRIPS</name>
<accession>A0A0V1IRN3</accession>
<reference evidence="1 2" key="1">
    <citation type="submission" date="2015-01" db="EMBL/GenBank/DDBJ databases">
        <title>Evolution of Trichinella species and genotypes.</title>
        <authorList>
            <person name="Korhonen P.K."/>
            <person name="Edoardo P."/>
            <person name="Giuseppe L.R."/>
            <person name="Gasser R.B."/>
        </authorList>
    </citation>
    <scope>NUCLEOTIDE SEQUENCE [LARGE SCALE GENOMIC DNA]</scope>
    <source>
        <strain evidence="1">ISS588</strain>
    </source>
</reference>
<comment type="caution">
    <text evidence="1">The sequence shown here is derived from an EMBL/GenBank/DDBJ whole genome shotgun (WGS) entry which is preliminary data.</text>
</comment>
<protein>
    <submittedName>
        <fullName evidence="1">Uncharacterized protein</fullName>
    </submittedName>
</protein>
<dbReference type="AlphaFoldDB" id="A0A0V1IRN3"/>
<dbReference type="Proteomes" id="UP000054805">
    <property type="component" value="Unassembled WGS sequence"/>
</dbReference>
<keyword evidence="2" id="KW-1185">Reference proteome</keyword>
<sequence>MENLFVNVQAKWIVLFYSRLISINADFNPQLGPTYDDTNVSENKTQKYLYFFFEYINSIWKEDFNGMLGVAHTTWSAAGLAFDIHNYLATFHLNFNILRF</sequence>
<dbReference type="EMBL" id="JYDS01000101">
    <property type="protein sequence ID" value="KRZ25455.1"/>
    <property type="molecule type" value="Genomic_DNA"/>
</dbReference>
<proteinExistence type="predicted"/>
<gene>
    <name evidence="1" type="ORF">T4B_2608</name>
</gene>
<organism evidence="1 2">
    <name type="scientific">Trichinella pseudospiralis</name>
    <name type="common">Parasitic roundworm</name>
    <dbReference type="NCBI Taxonomy" id="6337"/>
    <lineage>
        <taxon>Eukaryota</taxon>
        <taxon>Metazoa</taxon>
        <taxon>Ecdysozoa</taxon>
        <taxon>Nematoda</taxon>
        <taxon>Enoplea</taxon>
        <taxon>Dorylaimia</taxon>
        <taxon>Trichinellida</taxon>
        <taxon>Trichinellidae</taxon>
        <taxon>Trichinella</taxon>
    </lineage>
</organism>